<dbReference type="Pfam" id="PF00069">
    <property type="entry name" value="Pkinase"/>
    <property type="match status" value="1"/>
</dbReference>
<evidence type="ECO:0000259" key="13">
    <source>
        <dbReference type="PROSITE" id="PS50011"/>
    </source>
</evidence>
<comment type="catalytic activity">
    <reaction evidence="9">
        <text>L-seryl-[protein] + ATP = O-phospho-L-seryl-[protein] + ADP + H(+)</text>
        <dbReference type="Rhea" id="RHEA:17989"/>
        <dbReference type="Rhea" id="RHEA-COMP:9863"/>
        <dbReference type="Rhea" id="RHEA-COMP:11604"/>
        <dbReference type="ChEBI" id="CHEBI:15378"/>
        <dbReference type="ChEBI" id="CHEBI:29999"/>
        <dbReference type="ChEBI" id="CHEBI:30616"/>
        <dbReference type="ChEBI" id="CHEBI:83421"/>
        <dbReference type="ChEBI" id="CHEBI:456216"/>
        <dbReference type="EC" id="2.7.11.1"/>
    </reaction>
</comment>
<organism evidence="14 15">
    <name type="scientific">Polarella glacialis</name>
    <name type="common">Dinoflagellate</name>
    <dbReference type="NCBI Taxonomy" id="89957"/>
    <lineage>
        <taxon>Eukaryota</taxon>
        <taxon>Sar</taxon>
        <taxon>Alveolata</taxon>
        <taxon>Dinophyceae</taxon>
        <taxon>Suessiales</taxon>
        <taxon>Suessiaceae</taxon>
        <taxon>Polarella</taxon>
    </lineage>
</organism>
<keyword evidence="7 10" id="KW-0067">ATP-binding</keyword>
<dbReference type="InterPro" id="IPR000719">
    <property type="entry name" value="Prot_kinase_dom"/>
</dbReference>
<dbReference type="CDD" id="cd08215">
    <property type="entry name" value="STKc_Nek"/>
    <property type="match status" value="1"/>
</dbReference>
<dbReference type="AlphaFoldDB" id="A0A813DAS7"/>
<reference evidence="14" key="1">
    <citation type="submission" date="2021-02" db="EMBL/GenBank/DDBJ databases">
        <authorList>
            <person name="Dougan E. K."/>
            <person name="Rhodes N."/>
            <person name="Thang M."/>
            <person name="Chan C."/>
        </authorList>
    </citation>
    <scope>NUCLEOTIDE SEQUENCE</scope>
</reference>
<comment type="catalytic activity">
    <reaction evidence="8">
        <text>L-threonyl-[protein] + ATP = O-phospho-L-threonyl-[protein] + ADP + H(+)</text>
        <dbReference type="Rhea" id="RHEA:46608"/>
        <dbReference type="Rhea" id="RHEA-COMP:11060"/>
        <dbReference type="Rhea" id="RHEA-COMP:11605"/>
        <dbReference type="ChEBI" id="CHEBI:15378"/>
        <dbReference type="ChEBI" id="CHEBI:30013"/>
        <dbReference type="ChEBI" id="CHEBI:30616"/>
        <dbReference type="ChEBI" id="CHEBI:61977"/>
        <dbReference type="ChEBI" id="CHEBI:456216"/>
        <dbReference type="EC" id="2.7.11.1"/>
    </reaction>
</comment>
<dbReference type="InterPro" id="IPR051131">
    <property type="entry name" value="NEK_Ser/Thr_kinase_NIMA"/>
</dbReference>
<evidence type="ECO:0000256" key="10">
    <source>
        <dbReference type="PROSITE-ProRule" id="PRU10141"/>
    </source>
</evidence>
<dbReference type="PROSITE" id="PS00108">
    <property type="entry name" value="PROTEIN_KINASE_ST"/>
    <property type="match status" value="1"/>
</dbReference>
<gene>
    <name evidence="14" type="ORF">PGLA1383_LOCUS1716</name>
</gene>
<evidence type="ECO:0000256" key="3">
    <source>
        <dbReference type="ARBA" id="ARBA00022527"/>
    </source>
</evidence>
<evidence type="ECO:0000256" key="6">
    <source>
        <dbReference type="ARBA" id="ARBA00022777"/>
    </source>
</evidence>
<evidence type="ECO:0000313" key="15">
    <source>
        <dbReference type="Proteomes" id="UP000654075"/>
    </source>
</evidence>
<dbReference type="InterPro" id="IPR011009">
    <property type="entry name" value="Kinase-like_dom_sf"/>
</dbReference>
<evidence type="ECO:0000313" key="14">
    <source>
        <dbReference type="EMBL" id="CAE8582727.1"/>
    </source>
</evidence>
<evidence type="ECO:0000256" key="5">
    <source>
        <dbReference type="ARBA" id="ARBA00022741"/>
    </source>
</evidence>
<dbReference type="GO" id="GO:0005524">
    <property type="term" value="F:ATP binding"/>
    <property type="evidence" value="ECO:0007669"/>
    <property type="project" value="UniProtKB-UniRule"/>
</dbReference>
<keyword evidence="4" id="KW-0808">Transferase</keyword>
<feature type="compositionally biased region" description="Basic and acidic residues" evidence="12">
    <location>
        <begin position="377"/>
        <end position="387"/>
    </location>
</feature>
<dbReference type="InterPro" id="IPR017441">
    <property type="entry name" value="Protein_kinase_ATP_BS"/>
</dbReference>
<keyword evidence="6" id="KW-0418">Kinase</keyword>
<dbReference type="PANTHER" id="PTHR44899">
    <property type="entry name" value="CAMK FAMILY PROTEIN KINASE"/>
    <property type="match status" value="1"/>
</dbReference>
<evidence type="ECO:0000256" key="9">
    <source>
        <dbReference type="ARBA" id="ARBA00048679"/>
    </source>
</evidence>
<dbReference type="PROSITE" id="PS00107">
    <property type="entry name" value="PROTEIN_KINASE_ATP"/>
    <property type="match status" value="1"/>
</dbReference>
<dbReference type="OrthoDB" id="248923at2759"/>
<comment type="caution">
    <text evidence="14">The sequence shown here is derived from an EMBL/GenBank/DDBJ whole genome shotgun (WGS) entry which is preliminary data.</text>
</comment>
<dbReference type="EC" id="2.7.11.1" evidence="2"/>
<dbReference type="OMA" id="LKPNTWM"/>
<evidence type="ECO:0000256" key="1">
    <source>
        <dbReference type="ARBA" id="ARBA00010886"/>
    </source>
</evidence>
<keyword evidence="15" id="KW-1185">Reference proteome</keyword>
<keyword evidence="3 11" id="KW-0723">Serine/threonine-protein kinase</keyword>
<sequence>MAMAHRDVGGLLRKKGYQEIKKIGEGSFGKAILVQSKEGHRYVCKMVDVSKASAKEQKDALQEGTLLAALKHPYIVRYRENFTEAGWFCILMDFCEGGDLTKMIESNRRSRKTFLEDQVLRWFTQGVLALKYIHDRHILHRDLKPSNFFLSKSGSLKMGDFGIAKVLSCTIACAKTQIGTPYYLSPEVCQEKPYAWPSDIWAMGCILYELCALKVPFDAPNISGLVQKIIRGPLPVAPNTYSSFVREMVAEMLNRTPSKRPSTDDVLKRPKIQAIVRQMLDEAQVNPEPGKAAVDPTALVPVQRVGPAAAQAAYPGNTPAAAYRAGDLVEYHSNTHQDWLPAAVLSVDGAGRIVIDLKPNTWMNAEEQSRKIRPRKDRSGLSERGHSEPQPAALHSARAAKPFRWPLGAASPRRDWLADAWA</sequence>
<dbReference type="SUPFAM" id="SSF56112">
    <property type="entry name" value="Protein kinase-like (PK-like)"/>
    <property type="match status" value="1"/>
</dbReference>
<evidence type="ECO:0000256" key="8">
    <source>
        <dbReference type="ARBA" id="ARBA00047899"/>
    </source>
</evidence>
<evidence type="ECO:0000256" key="4">
    <source>
        <dbReference type="ARBA" id="ARBA00022679"/>
    </source>
</evidence>
<evidence type="ECO:0000256" key="11">
    <source>
        <dbReference type="RuleBase" id="RU000304"/>
    </source>
</evidence>
<dbReference type="PANTHER" id="PTHR44899:SF3">
    <property type="entry name" value="SERINE_THREONINE-PROTEIN KINASE NEK1"/>
    <property type="match status" value="1"/>
</dbReference>
<dbReference type="Gene3D" id="1.10.510.10">
    <property type="entry name" value="Transferase(Phosphotransferase) domain 1"/>
    <property type="match status" value="1"/>
</dbReference>
<dbReference type="FunFam" id="3.30.200.20:FF:000097">
    <property type="entry name" value="Probable serine/threonine-protein kinase nek1"/>
    <property type="match status" value="1"/>
</dbReference>
<dbReference type="InterPro" id="IPR008271">
    <property type="entry name" value="Ser/Thr_kinase_AS"/>
</dbReference>
<name>A0A813DAS7_POLGL</name>
<feature type="region of interest" description="Disordered" evidence="12">
    <location>
        <begin position="365"/>
        <end position="399"/>
    </location>
</feature>
<keyword evidence="5 10" id="KW-0547">Nucleotide-binding</keyword>
<proteinExistence type="inferred from homology"/>
<feature type="binding site" evidence="10">
    <location>
        <position position="45"/>
    </location>
    <ligand>
        <name>ATP</name>
        <dbReference type="ChEBI" id="CHEBI:30616"/>
    </ligand>
</feature>
<dbReference type="EMBL" id="CAJNNV010000465">
    <property type="protein sequence ID" value="CAE8582727.1"/>
    <property type="molecule type" value="Genomic_DNA"/>
</dbReference>
<protein>
    <recommendedName>
        <fullName evidence="2">non-specific serine/threonine protein kinase</fullName>
        <ecNumber evidence="2">2.7.11.1</ecNumber>
    </recommendedName>
</protein>
<dbReference type="Proteomes" id="UP000654075">
    <property type="component" value="Unassembled WGS sequence"/>
</dbReference>
<accession>A0A813DAS7</accession>
<evidence type="ECO:0000256" key="7">
    <source>
        <dbReference type="ARBA" id="ARBA00022840"/>
    </source>
</evidence>
<feature type="domain" description="Protein kinase" evidence="13">
    <location>
        <begin position="17"/>
        <end position="272"/>
    </location>
</feature>
<dbReference type="SMART" id="SM00220">
    <property type="entry name" value="S_TKc"/>
    <property type="match status" value="1"/>
</dbReference>
<evidence type="ECO:0000256" key="2">
    <source>
        <dbReference type="ARBA" id="ARBA00012513"/>
    </source>
</evidence>
<evidence type="ECO:0000256" key="12">
    <source>
        <dbReference type="SAM" id="MobiDB-lite"/>
    </source>
</evidence>
<dbReference type="PROSITE" id="PS50011">
    <property type="entry name" value="PROTEIN_KINASE_DOM"/>
    <property type="match status" value="1"/>
</dbReference>
<dbReference type="GO" id="GO:0004674">
    <property type="term" value="F:protein serine/threonine kinase activity"/>
    <property type="evidence" value="ECO:0007669"/>
    <property type="project" value="UniProtKB-KW"/>
</dbReference>
<comment type="similarity">
    <text evidence="1">Belongs to the protein kinase superfamily. NEK Ser/Thr protein kinase family. NIMA subfamily.</text>
</comment>
<dbReference type="Gene3D" id="3.30.200.20">
    <property type="entry name" value="Phosphorylase Kinase, domain 1"/>
    <property type="match status" value="1"/>
</dbReference>